<protein>
    <submittedName>
        <fullName evidence="2">Uncharacterized protein</fullName>
    </submittedName>
</protein>
<gene>
    <name evidence="2" type="ORF">GCM10022222_24540</name>
</gene>
<evidence type="ECO:0000256" key="1">
    <source>
        <dbReference type="SAM" id="MobiDB-lite"/>
    </source>
</evidence>
<keyword evidence="3" id="KW-1185">Reference proteome</keyword>
<sequence length="123" mass="11949">MDPATAQLATTATEGAGPVAPRARLPGLGPGSAQLARAPFAGKAGRIPGEPADLLPDAGGVGAGGAAAAVELRTGSRPGDRRKPTAPFPVLTALRAGVREAYAPAVITGTAGSHAREGDPVPS</sequence>
<evidence type="ECO:0000313" key="3">
    <source>
        <dbReference type="Proteomes" id="UP001500689"/>
    </source>
</evidence>
<dbReference type="EMBL" id="BAAAZN010000004">
    <property type="protein sequence ID" value="GAA3539983.1"/>
    <property type="molecule type" value="Genomic_DNA"/>
</dbReference>
<reference evidence="3" key="1">
    <citation type="journal article" date="2019" name="Int. J. Syst. Evol. Microbiol.">
        <title>The Global Catalogue of Microorganisms (GCM) 10K type strain sequencing project: providing services to taxonomists for standard genome sequencing and annotation.</title>
        <authorList>
            <consortium name="The Broad Institute Genomics Platform"/>
            <consortium name="The Broad Institute Genome Sequencing Center for Infectious Disease"/>
            <person name="Wu L."/>
            <person name="Ma J."/>
        </authorList>
    </citation>
    <scope>NUCLEOTIDE SEQUENCE [LARGE SCALE GENOMIC DNA]</scope>
    <source>
        <strain evidence="3">JCM 16898</strain>
    </source>
</reference>
<name>A0ABP6VUH3_9PSEU</name>
<proteinExistence type="predicted"/>
<dbReference type="Proteomes" id="UP001500689">
    <property type="component" value="Unassembled WGS sequence"/>
</dbReference>
<accession>A0ABP6VUH3</accession>
<organism evidence="2 3">
    <name type="scientific">Amycolatopsis ultiminotia</name>
    <dbReference type="NCBI Taxonomy" id="543629"/>
    <lineage>
        <taxon>Bacteria</taxon>
        <taxon>Bacillati</taxon>
        <taxon>Actinomycetota</taxon>
        <taxon>Actinomycetes</taxon>
        <taxon>Pseudonocardiales</taxon>
        <taxon>Pseudonocardiaceae</taxon>
        <taxon>Amycolatopsis</taxon>
    </lineage>
</organism>
<comment type="caution">
    <text evidence="2">The sequence shown here is derived from an EMBL/GenBank/DDBJ whole genome shotgun (WGS) entry which is preliminary data.</text>
</comment>
<feature type="region of interest" description="Disordered" evidence="1">
    <location>
        <begin position="1"/>
        <end position="60"/>
    </location>
</feature>
<evidence type="ECO:0000313" key="2">
    <source>
        <dbReference type="EMBL" id="GAA3539983.1"/>
    </source>
</evidence>